<evidence type="ECO:0008006" key="4">
    <source>
        <dbReference type="Google" id="ProtNLM"/>
    </source>
</evidence>
<reference evidence="2 3" key="1">
    <citation type="submission" date="2008-07" db="EMBL/GenBank/DDBJ databases">
        <authorList>
            <person name="Tandeau de Marsac N."/>
            <person name="Ferriera S."/>
            <person name="Johnson J."/>
            <person name="Kravitz S."/>
            <person name="Beeson K."/>
            <person name="Sutton G."/>
            <person name="Rogers Y.-H."/>
            <person name="Friedman R."/>
            <person name="Frazier M."/>
            <person name="Venter J.C."/>
        </authorList>
    </citation>
    <scope>NUCLEOTIDE SEQUENCE [LARGE SCALE GENOMIC DNA]</scope>
    <source>
        <strain evidence="2 3">PCC 7420</strain>
    </source>
</reference>
<keyword evidence="1" id="KW-0812">Transmembrane</keyword>
<gene>
    <name evidence="2" type="ORF">MC7420_5895</name>
</gene>
<organism evidence="2 3">
    <name type="scientific">Coleofasciculus chthonoplastes PCC 7420</name>
    <dbReference type="NCBI Taxonomy" id="118168"/>
    <lineage>
        <taxon>Bacteria</taxon>
        <taxon>Bacillati</taxon>
        <taxon>Cyanobacteriota</taxon>
        <taxon>Cyanophyceae</taxon>
        <taxon>Coleofasciculales</taxon>
        <taxon>Coleofasciculaceae</taxon>
        <taxon>Coleofasciculus</taxon>
    </lineage>
</organism>
<evidence type="ECO:0000313" key="3">
    <source>
        <dbReference type="Proteomes" id="UP000003835"/>
    </source>
</evidence>
<keyword evidence="1" id="KW-1133">Transmembrane helix</keyword>
<accession>B4VVW2</accession>
<dbReference type="STRING" id="118168.MC7420_5895"/>
<proteinExistence type="predicted"/>
<keyword evidence="3" id="KW-1185">Reference proteome</keyword>
<evidence type="ECO:0000313" key="2">
    <source>
        <dbReference type="EMBL" id="EDX74015.1"/>
    </source>
</evidence>
<keyword evidence="1" id="KW-0472">Membrane</keyword>
<protein>
    <recommendedName>
        <fullName evidence="4">DUF456 domain-containing protein</fullName>
    </recommendedName>
</protein>
<name>B4VVW2_9CYAN</name>
<sequence length="59" mass="6264">MLYWILIALMLVGVVGAVVPGLPGSSVIVVAILALFAGSPTPYLYFDRLSNNPGWCRDG</sequence>
<evidence type="ECO:0000256" key="1">
    <source>
        <dbReference type="SAM" id="Phobius"/>
    </source>
</evidence>
<dbReference type="EMBL" id="DS989855">
    <property type="protein sequence ID" value="EDX74015.1"/>
    <property type="molecule type" value="Genomic_DNA"/>
</dbReference>
<feature type="transmembrane region" description="Helical" evidence="1">
    <location>
        <begin position="27"/>
        <end position="46"/>
    </location>
</feature>
<dbReference type="AlphaFoldDB" id="B4VVW2"/>
<dbReference type="Proteomes" id="UP000003835">
    <property type="component" value="Unassembled WGS sequence"/>
</dbReference>
<dbReference type="HOGENOM" id="CLU_2952431_0_0_3"/>